<reference evidence="2" key="1">
    <citation type="submission" date="2024-07" db="EMBL/GenBank/DDBJ databases">
        <title>Genome Analysis of a Potential Novel Vibrio Species Secreting pH- and Thermo-stable Alginate Lyase and its Application in Producing Alginate Oligosaccharides.</title>
        <authorList>
            <person name="Huang H."/>
            <person name="Bao K."/>
        </authorList>
    </citation>
    <scope>NUCLEOTIDE SEQUENCE</scope>
    <source>
        <strain evidence="2">HB236076</strain>
    </source>
</reference>
<dbReference type="KEGG" id="vih:AB0763_06740"/>
<protein>
    <submittedName>
        <fullName evidence="2">Uncharacterized protein</fullName>
    </submittedName>
</protein>
<keyword evidence="1" id="KW-0812">Transmembrane</keyword>
<organism evidence="2">
    <name type="scientific">Vibrio sp. HB236076</name>
    <dbReference type="NCBI Taxonomy" id="3232307"/>
    <lineage>
        <taxon>Bacteria</taxon>
        <taxon>Pseudomonadati</taxon>
        <taxon>Pseudomonadota</taxon>
        <taxon>Gammaproteobacteria</taxon>
        <taxon>Vibrionales</taxon>
        <taxon>Vibrionaceae</taxon>
        <taxon>Vibrio</taxon>
    </lineage>
</organism>
<dbReference type="RefSeq" id="WP_306099981.1">
    <property type="nucleotide sequence ID" value="NZ_CP162601.1"/>
</dbReference>
<gene>
    <name evidence="2" type="ORF">AB0763_06740</name>
</gene>
<feature type="transmembrane region" description="Helical" evidence="1">
    <location>
        <begin position="120"/>
        <end position="139"/>
    </location>
</feature>
<feature type="transmembrane region" description="Helical" evidence="1">
    <location>
        <begin position="12"/>
        <end position="34"/>
    </location>
</feature>
<proteinExistence type="predicted"/>
<sequence>MLSQALTSQPIHLFNIASVPIWMPLSALTLVPLVDVLRSFTQAQSEVEKRSFRKVSFQMLGGSFLVAGLCVAFLGLPLPIFVGVLLAVTLGGLADVLVFKRMGEFFTSPVKRMAVSNAAATLLGSGIVFLVAFTDLVFPNNELAKPYLHAVTGWLTQSTFIWASSLVIASTLNKFKRKQ</sequence>
<feature type="transmembrane region" description="Helical" evidence="1">
    <location>
        <begin position="151"/>
        <end position="172"/>
    </location>
</feature>
<dbReference type="AlphaFoldDB" id="A0AB39HAQ1"/>
<dbReference type="EMBL" id="CP162601">
    <property type="protein sequence ID" value="XDK23939.1"/>
    <property type="molecule type" value="Genomic_DNA"/>
</dbReference>
<name>A0AB39HAQ1_9VIBR</name>
<feature type="transmembrane region" description="Helical" evidence="1">
    <location>
        <begin position="80"/>
        <end position="99"/>
    </location>
</feature>
<keyword evidence="1" id="KW-0472">Membrane</keyword>
<evidence type="ECO:0000313" key="2">
    <source>
        <dbReference type="EMBL" id="XDK23939.1"/>
    </source>
</evidence>
<evidence type="ECO:0000256" key="1">
    <source>
        <dbReference type="SAM" id="Phobius"/>
    </source>
</evidence>
<keyword evidence="1" id="KW-1133">Transmembrane helix</keyword>
<accession>A0AB39HAQ1</accession>